<protein>
    <submittedName>
        <fullName evidence="1">Uncharacterized protein</fullName>
    </submittedName>
</protein>
<evidence type="ECO:0000313" key="2">
    <source>
        <dbReference type="Proteomes" id="UP001218231"/>
    </source>
</evidence>
<reference evidence="1 2" key="1">
    <citation type="submission" date="2023-02" db="EMBL/GenBank/DDBJ databases">
        <title>Genome sequence of Novosphingobium humi KACC 19094.</title>
        <authorList>
            <person name="Kim S."/>
            <person name="Heo J."/>
            <person name="Kwon S.-W."/>
        </authorList>
    </citation>
    <scope>NUCLEOTIDE SEQUENCE [LARGE SCALE GENOMIC DNA]</scope>
    <source>
        <strain evidence="1 2">KACC 19094</strain>
    </source>
</reference>
<organism evidence="1 2">
    <name type="scientific">Novosphingobium humi</name>
    <dbReference type="NCBI Taxonomy" id="2282397"/>
    <lineage>
        <taxon>Bacteria</taxon>
        <taxon>Pseudomonadati</taxon>
        <taxon>Pseudomonadota</taxon>
        <taxon>Alphaproteobacteria</taxon>
        <taxon>Sphingomonadales</taxon>
        <taxon>Sphingomonadaceae</taxon>
        <taxon>Novosphingobium</taxon>
    </lineage>
</organism>
<dbReference type="InterPro" id="IPR054221">
    <property type="entry name" value="DUF6941"/>
</dbReference>
<proteinExistence type="predicted"/>
<gene>
    <name evidence="1" type="ORF">PQ457_08080</name>
</gene>
<accession>A0ABY7TTJ1</accession>
<name>A0ABY7TTJ1_9SPHN</name>
<keyword evidence="2" id="KW-1185">Reference proteome</keyword>
<sequence>MTQISAFGIFCEDVREEKSGGTTIVGATLDNVYLPGFPGMLAKFALFARLNLPLDAQAHAAHIYITMPDGNRVLVGHVPEDAVATAIEDARRNEAPFAGIITHMIAAPFPLDKPSRVTADLTYGDEQFILGFVNFRQGPPPAA</sequence>
<dbReference type="Pfam" id="PF22091">
    <property type="entry name" value="DUF6941"/>
    <property type="match status" value="1"/>
</dbReference>
<dbReference type="Proteomes" id="UP001218231">
    <property type="component" value="Chromosome"/>
</dbReference>
<evidence type="ECO:0000313" key="1">
    <source>
        <dbReference type="EMBL" id="WCT75926.1"/>
    </source>
</evidence>
<dbReference type="EMBL" id="CP117417">
    <property type="protein sequence ID" value="WCT75926.1"/>
    <property type="molecule type" value="Genomic_DNA"/>
</dbReference>
<dbReference type="RefSeq" id="WP_273616390.1">
    <property type="nucleotide sequence ID" value="NZ_CP117417.1"/>
</dbReference>